<dbReference type="AlphaFoldDB" id="A0A3R9YM35"/>
<dbReference type="SUPFAM" id="SSF52540">
    <property type="entry name" value="P-loop containing nucleoside triphosphate hydrolases"/>
    <property type="match status" value="1"/>
</dbReference>
<proteinExistence type="predicted"/>
<sequence>MPEAVRPSVFTIPGHRSFADALAAGIIARHGRDPLTLGRGRLLLPNNRAVRTVTGAFVRASGGGLVLPRLIAIGDPELDDRIGGAFDPADPGEPVPPAIDPGERLFALAALLRRQGGAELTAAEALRLAEDLARTLDQLLIEEMPAARLADAVAEAPELARHWQLSLDRLQALIEQWPAELARRGRIDLAERRNRLLRATAQRWRDRPPAGFTIAAGVTTSAPAVAALLARVARMEGGAVVLPALSLAATLPDEEWEALGPDEQGRGEESHPQFHLKRLLERIGVARDEVVEWRGAGRASAPAVRGRAIANAMTAADFSDKWERLPPPERRLSGVRHAELADPAAEAQAIAIALREALEEPGRTAALVTPDRMIAARVSALLGRWGIQADDSAGQPLAQSPPGSLLLAIVAAAAERLAPVALLALLKHPLVQAGADRQEWLDATRHLDLALRGPRPPEGLDGLDRHCGEKAAERRHRECGRAWRQLRPLVARVAALLAGSTTLQQLARDLREVAGVLAGEAAWSGPAGRAAAELLGEIEEGEGSAALWLDPADALPILRQLLDARAVRPPFGGHPRIQILGLLEARQVQADLMILAGLNEGTWPALPQPDPWLAPRIRRTLGLPGLDFRVGLAAHDFASALGAPKVLLTRARRDAKGPAVASRLWLRLMAMTGGLARDVRLERLASAIDAPAAVNPVGRPRPRPPVEDRPRTIYVTDVDRLKADPYAFYAKAMLRLRALDPVDADHTAQWKGSAVHQVLEEWLRDDDCEPDTLLDRARALVAGEAIHPMLRALWQPRLLEAIDWIAGEERRNRADGRRPAAAEIEGGTELAGVTLKGKVDRLDRLADGRVAIIDYKTGRPPTRKAIEEGMALQLGLLGLIARAGGFRTVAGEPEAHEYWSLARDQRTRRFGYLAKADGGEPEAFLEAAERHFTAAAARWLTGDDEFTAKLNPAYAPWGDYDQLMRLEEWYGRE</sequence>
<feature type="domain" description="PD-(D/E)XK endonuclease-like" evidence="1">
    <location>
        <begin position="716"/>
        <end position="946"/>
    </location>
</feature>
<dbReference type="NCBIfam" id="TIGR02786">
    <property type="entry name" value="addB_alphas"/>
    <property type="match status" value="1"/>
</dbReference>
<keyword evidence="3" id="KW-1185">Reference proteome</keyword>
<dbReference type="EMBL" id="RWJF01000001">
    <property type="protein sequence ID" value="RST30849.1"/>
    <property type="molecule type" value="Genomic_DNA"/>
</dbReference>
<dbReference type="InterPro" id="IPR014153">
    <property type="entry name" value="Ds_break_AddB"/>
</dbReference>
<evidence type="ECO:0000313" key="3">
    <source>
        <dbReference type="Proteomes" id="UP000274661"/>
    </source>
</evidence>
<reference evidence="2 3" key="1">
    <citation type="submission" date="2018-12" db="EMBL/GenBank/DDBJ databases">
        <title>Sphingomonas sp. HMF7854 Genome sequencing and assembly.</title>
        <authorList>
            <person name="Cha I."/>
            <person name="Kang H."/>
            <person name="Kim H."/>
            <person name="Kang J."/>
            <person name="Joh K."/>
        </authorList>
    </citation>
    <scope>NUCLEOTIDE SEQUENCE [LARGE SCALE GENOMIC DNA]</scope>
    <source>
        <strain evidence="2 3">HMF7854</strain>
    </source>
</reference>
<dbReference type="SUPFAM" id="SSF52980">
    <property type="entry name" value="Restriction endonuclease-like"/>
    <property type="match status" value="1"/>
</dbReference>
<comment type="caution">
    <text evidence="2">The sequence shown here is derived from an EMBL/GenBank/DDBJ whole genome shotgun (WGS) entry which is preliminary data.</text>
</comment>
<dbReference type="InterPro" id="IPR011335">
    <property type="entry name" value="Restrct_endonuc-II-like"/>
</dbReference>
<dbReference type="InterPro" id="IPR011604">
    <property type="entry name" value="PDDEXK-like_dom_sf"/>
</dbReference>
<dbReference type="Gene3D" id="3.90.320.10">
    <property type="match status" value="1"/>
</dbReference>
<organism evidence="2 3">
    <name type="scientific">Sphingomonas ginkgonis</name>
    <dbReference type="NCBI Taxonomy" id="2315330"/>
    <lineage>
        <taxon>Bacteria</taxon>
        <taxon>Pseudomonadati</taxon>
        <taxon>Pseudomonadota</taxon>
        <taxon>Alphaproteobacteria</taxon>
        <taxon>Sphingomonadales</taxon>
        <taxon>Sphingomonadaceae</taxon>
        <taxon>Sphingomonas</taxon>
    </lineage>
</organism>
<evidence type="ECO:0000259" key="1">
    <source>
        <dbReference type="Pfam" id="PF12705"/>
    </source>
</evidence>
<protein>
    <submittedName>
        <fullName evidence="2">Double-strand break repair protein AddB</fullName>
    </submittedName>
</protein>
<gene>
    <name evidence="2" type="primary">addB</name>
    <name evidence="2" type="ORF">HMF7854_08355</name>
</gene>
<evidence type="ECO:0000313" key="2">
    <source>
        <dbReference type="EMBL" id="RST30849.1"/>
    </source>
</evidence>
<dbReference type="InterPro" id="IPR027417">
    <property type="entry name" value="P-loop_NTPase"/>
</dbReference>
<accession>A0A3R9YM35</accession>
<dbReference type="Pfam" id="PF12705">
    <property type="entry name" value="PDDEXK_1"/>
    <property type="match status" value="1"/>
</dbReference>
<dbReference type="Proteomes" id="UP000274661">
    <property type="component" value="Unassembled WGS sequence"/>
</dbReference>
<dbReference type="InterPro" id="IPR038726">
    <property type="entry name" value="PDDEXK_AddAB-type"/>
</dbReference>
<dbReference type="OrthoDB" id="9780606at2"/>
<name>A0A3R9YM35_9SPHN</name>
<dbReference type="RefSeq" id="WP_126718683.1">
    <property type="nucleotide sequence ID" value="NZ_RWJF01000001.1"/>
</dbReference>